<dbReference type="InterPro" id="IPR004623">
    <property type="entry name" value="KdpA"/>
</dbReference>
<keyword evidence="8 9" id="KW-0472">Membrane</keyword>
<keyword evidence="7 9" id="KW-0406">Ion transport</keyword>
<evidence type="ECO:0000313" key="10">
    <source>
        <dbReference type="EMBL" id="MDV5976618.1"/>
    </source>
</evidence>
<dbReference type="PANTHER" id="PTHR30607:SF2">
    <property type="entry name" value="POTASSIUM-TRANSPORTING ATPASE POTASSIUM-BINDING SUBUNIT"/>
    <property type="match status" value="1"/>
</dbReference>
<feature type="transmembrane region" description="Helical" evidence="9">
    <location>
        <begin position="507"/>
        <end position="528"/>
    </location>
</feature>
<comment type="caution">
    <text evidence="9">Lacks conserved residue(s) required for the propagation of feature annotation.</text>
</comment>
<comment type="similarity">
    <text evidence="9">Belongs to the KdpA family.</text>
</comment>
<comment type="caution">
    <text evidence="10">The sequence shown here is derived from an EMBL/GenBank/DDBJ whole genome shotgun (WGS) entry which is preliminary data.</text>
</comment>
<name>A0AAE4Q732_STRCB</name>
<dbReference type="AlphaFoldDB" id="A0AAE4Q732"/>
<dbReference type="GO" id="GO:0008556">
    <property type="term" value="F:P-type potassium transmembrane transporter activity"/>
    <property type="evidence" value="ECO:0007669"/>
    <property type="project" value="InterPro"/>
</dbReference>
<evidence type="ECO:0000256" key="1">
    <source>
        <dbReference type="ARBA" id="ARBA00022448"/>
    </source>
</evidence>
<dbReference type="Proteomes" id="UP001186118">
    <property type="component" value="Unassembled WGS sequence"/>
</dbReference>
<keyword evidence="1 9" id="KW-0813">Transport</keyword>
<keyword evidence="6 9" id="KW-1133">Transmembrane helix</keyword>
<evidence type="ECO:0000256" key="3">
    <source>
        <dbReference type="ARBA" id="ARBA00022538"/>
    </source>
</evidence>
<feature type="transmembrane region" description="Helical" evidence="9">
    <location>
        <begin position="549"/>
        <end position="573"/>
    </location>
</feature>
<dbReference type="Pfam" id="PF03814">
    <property type="entry name" value="KdpA"/>
    <property type="match status" value="1"/>
</dbReference>
<reference evidence="10" key="1">
    <citation type="submission" date="2021-04" db="EMBL/GenBank/DDBJ databases">
        <title>Draft genomes of 20 S. canis strains.</title>
        <authorList>
            <person name="Pagnossin D."/>
            <person name="Weir W."/>
            <person name="Smith A."/>
            <person name="Ure R."/>
            <person name="Oravcova K."/>
        </authorList>
    </citation>
    <scope>NUCLEOTIDE SEQUENCE</scope>
    <source>
        <strain evidence="10">284</strain>
    </source>
</reference>
<evidence type="ECO:0000256" key="9">
    <source>
        <dbReference type="HAMAP-Rule" id="MF_00275"/>
    </source>
</evidence>
<keyword evidence="4 9" id="KW-0812">Transmembrane</keyword>
<dbReference type="HAMAP" id="MF_00275">
    <property type="entry name" value="KdpA"/>
    <property type="match status" value="1"/>
</dbReference>
<keyword evidence="2 9" id="KW-1003">Cell membrane</keyword>
<feature type="transmembrane region" description="Helical" evidence="9">
    <location>
        <begin position="170"/>
        <end position="191"/>
    </location>
</feature>
<gene>
    <name evidence="9 10" type="primary">kdpA</name>
    <name evidence="10" type="ORF">KB584_03945</name>
</gene>
<evidence type="ECO:0000256" key="2">
    <source>
        <dbReference type="ARBA" id="ARBA00022475"/>
    </source>
</evidence>
<keyword evidence="5 9" id="KW-0630">Potassium</keyword>
<dbReference type="PIRSF" id="PIRSF001294">
    <property type="entry name" value="K_ATPaseA"/>
    <property type="match status" value="1"/>
</dbReference>
<comment type="subunit">
    <text evidence="9">The system is composed of three essential subunits: KdpA, KdpB and KdpC.</text>
</comment>
<evidence type="ECO:0000256" key="5">
    <source>
        <dbReference type="ARBA" id="ARBA00022958"/>
    </source>
</evidence>
<evidence type="ECO:0000256" key="8">
    <source>
        <dbReference type="ARBA" id="ARBA00023136"/>
    </source>
</evidence>
<feature type="transmembrane region" description="Helical" evidence="9">
    <location>
        <begin position="403"/>
        <end position="423"/>
    </location>
</feature>
<accession>A0AAE4Q732</accession>
<organism evidence="10 11">
    <name type="scientific">Streptococcus canis</name>
    <dbReference type="NCBI Taxonomy" id="1329"/>
    <lineage>
        <taxon>Bacteria</taxon>
        <taxon>Bacillati</taxon>
        <taxon>Bacillota</taxon>
        <taxon>Bacilli</taxon>
        <taxon>Lactobacillales</taxon>
        <taxon>Streptococcaceae</taxon>
        <taxon>Streptococcus</taxon>
    </lineage>
</organism>
<feature type="transmembrane region" description="Helical" evidence="9">
    <location>
        <begin position="435"/>
        <end position="458"/>
    </location>
</feature>
<feature type="transmembrane region" description="Helical" evidence="9">
    <location>
        <begin position="128"/>
        <end position="150"/>
    </location>
</feature>
<dbReference type="RefSeq" id="WP_093998699.1">
    <property type="nucleotide sequence ID" value="NZ_JAGQEX010000006.1"/>
</dbReference>
<proteinExistence type="inferred from homology"/>
<comment type="subcellular location">
    <subcellularLocation>
        <location evidence="9">Cell membrane</location>
        <topology evidence="9">Multi-pass membrane protein</topology>
    </subcellularLocation>
</comment>
<evidence type="ECO:0000313" key="11">
    <source>
        <dbReference type="Proteomes" id="UP001186118"/>
    </source>
</evidence>
<feature type="transmembrane region" description="Helical" evidence="9">
    <location>
        <begin position="250"/>
        <end position="271"/>
    </location>
</feature>
<feature type="transmembrane region" description="Helical" evidence="9">
    <location>
        <begin position="57"/>
        <end position="79"/>
    </location>
</feature>
<protein>
    <recommendedName>
        <fullName evidence="9">Potassium-transporting ATPase potassium-binding subunit</fullName>
    </recommendedName>
    <alternativeName>
        <fullName evidence="9">ATP phosphohydrolase [potassium-transporting] A chain</fullName>
    </alternativeName>
    <alternativeName>
        <fullName evidence="9">Potassium-binding and translocating subunit A</fullName>
    </alternativeName>
    <alternativeName>
        <fullName evidence="9">Potassium-translocating ATPase A chain</fullName>
    </alternativeName>
</protein>
<dbReference type="GO" id="GO:0030955">
    <property type="term" value="F:potassium ion binding"/>
    <property type="evidence" value="ECO:0007669"/>
    <property type="project" value="UniProtKB-UniRule"/>
</dbReference>
<comment type="function">
    <text evidence="9">Part of the high-affinity ATP-driven potassium transport (or Kdp) system, which catalyzes the hydrolysis of ATP coupled with the electrogenic transport of potassium into the cytoplasm. This subunit binds the extracellular potassium ions and delivers the ions to the membrane domain of KdpB through an intramembrane tunnel.</text>
</comment>
<dbReference type="GO" id="GO:0005886">
    <property type="term" value="C:plasma membrane"/>
    <property type="evidence" value="ECO:0007669"/>
    <property type="project" value="UniProtKB-SubCell"/>
</dbReference>
<dbReference type="PANTHER" id="PTHR30607">
    <property type="entry name" value="POTASSIUM-TRANSPORTING ATPASE A CHAIN"/>
    <property type="match status" value="1"/>
</dbReference>
<feature type="transmembrane region" description="Helical" evidence="9">
    <location>
        <begin position="302"/>
        <end position="320"/>
    </location>
</feature>
<sequence>MLQIIFVLALACLLILPTGKYLYHVASQQKTFADPIMDPIDRGIYRLLDVDKKGMTWKQYAVALVLTNAVMALVAYLILRTQAFLFLNPNRVGSLESSLSFNTVISFITNSNLQDYVGEKDLSFLSQMVVITFMMFTSAASGYAAAMAFVRGVSGKYQDMGNFYVDFVRVITRVLLPLSIVGALLLISQGVPQTLAKELNVTTLEGNLQGIAMGPVASLEIIKHLGTNGGGFFAANSATPFENPNVITNIIEMLSMMLLPGSMLVAFGYMVTAQKKESHPLTSLQKVSSNPMTVQLGRQARPLLLVMLSLFVVGLALIVWSESKGNPFLHQLGLNQSMGSMEGKEVRFGIPMSGLFTEITTAFTTGSVNNMHDTLTPLSGGVAMMNMMLNVIFGGKGVGLMNMMLYVLLTVFICGLMIGRTPVYLGKKIEGKEMTLIALGIMIHPVIILGFSALAVLLPAGLSSVTNPGFHGLSQVIYQFTSASANNGSGFEGLKDNTLFWNMSTGLAMFLGRYVTLILQLAIAGSLMRKPPVNDSLGSLKTDTGTFTISLGVVVLIISALTFLPALVLGPLAEFLTQ</sequence>
<evidence type="ECO:0000256" key="6">
    <source>
        <dbReference type="ARBA" id="ARBA00022989"/>
    </source>
</evidence>
<evidence type="ECO:0000256" key="4">
    <source>
        <dbReference type="ARBA" id="ARBA00022692"/>
    </source>
</evidence>
<keyword evidence="3 9" id="KW-0633">Potassium transport</keyword>
<evidence type="ECO:0000256" key="7">
    <source>
        <dbReference type="ARBA" id="ARBA00023065"/>
    </source>
</evidence>
<dbReference type="EMBL" id="JAGQEX010000006">
    <property type="protein sequence ID" value="MDV5976618.1"/>
    <property type="molecule type" value="Genomic_DNA"/>
</dbReference>